<dbReference type="STRING" id="1437605.AB656_01315"/>
<evidence type="ECO:0000259" key="3">
    <source>
        <dbReference type="Pfam" id="PF02481"/>
    </source>
</evidence>
<keyword evidence="5" id="KW-1185">Reference proteome</keyword>
<name>A0A086YZZ2_9BIFI</name>
<accession>A0A086YZZ2</accession>
<reference evidence="4 5" key="1">
    <citation type="submission" date="2014-03" db="EMBL/GenBank/DDBJ databases">
        <title>Genomics of Bifidobacteria.</title>
        <authorList>
            <person name="Ventura M."/>
            <person name="Milani C."/>
            <person name="Lugli G.A."/>
        </authorList>
    </citation>
    <scope>NUCLEOTIDE SEQUENCE [LARGE SCALE GENOMIC DNA]</scope>
    <source>
        <strain evidence="4 5">DSM 22766</strain>
    </source>
</reference>
<dbReference type="Pfam" id="PF02481">
    <property type="entry name" value="DNA_processg_A"/>
    <property type="match status" value="1"/>
</dbReference>
<evidence type="ECO:0000256" key="1">
    <source>
        <dbReference type="ARBA" id="ARBA00006525"/>
    </source>
</evidence>
<dbReference type="eggNOG" id="COG0758">
    <property type="taxonomic scope" value="Bacteria"/>
</dbReference>
<feature type="region of interest" description="Disordered" evidence="2">
    <location>
        <begin position="381"/>
        <end position="455"/>
    </location>
</feature>
<protein>
    <submittedName>
        <fullName evidence="4">Putative DNA protecting protein DprA</fullName>
    </submittedName>
</protein>
<feature type="compositionally biased region" description="Basic and acidic residues" evidence="2">
    <location>
        <begin position="405"/>
        <end position="417"/>
    </location>
</feature>
<dbReference type="Proteomes" id="UP000029015">
    <property type="component" value="Unassembled WGS sequence"/>
</dbReference>
<dbReference type="GO" id="GO:0009294">
    <property type="term" value="P:DNA-mediated transformation"/>
    <property type="evidence" value="ECO:0007669"/>
    <property type="project" value="InterPro"/>
</dbReference>
<dbReference type="InterPro" id="IPR057666">
    <property type="entry name" value="DrpA_SLOG"/>
</dbReference>
<feature type="domain" description="Smf/DprA SLOG" evidence="3">
    <location>
        <begin position="150"/>
        <end position="371"/>
    </location>
</feature>
<dbReference type="EMBL" id="JGYK01000001">
    <property type="protein sequence ID" value="KFI39842.1"/>
    <property type="molecule type" value="Genomic_DNA"/>
</dbReference>
<evidence type="ECO:0000313" key="5">
    <source>
        <dbReference type="Proteomes" id="UP000029015"/>
    </source>
</evidence>
<evidence type="ECO:0000313" key="4">
    <source>
        <dbReference type="EMBL" id="KFI39842.1"/>
    </source>
</evidence>
<dbReference type="PANTHER" id="PTHR43022:SF1">
    <property type="entry name" value="PROTEIN SMF"/>
    <property type="match status" value="1"/>
</dbReference>
<dbReference type="AlphaFoldDB" id="A0A086YZZ2"/>
<dbReference type="RefSeq" id="WP_051905227.1">
    <property type="nucleotide sequence ID" value="NZ_CP011786.1"/>
</dbReference>
<dbReference type="PANTHER" id="PTHR43022">
    <property type="entry name" value="PROTEIN SMF"/>
    <property type="match status" value="1"/>
</dbReference>
<sequence>MNANAFAPTVQAAPEAQAPNLSAETLARAMLTYCIDSPDALLYAALLGAGSACALLEALEAPPARAVNETTATSATGAMSARQTAPARAQGNLDGMFISGSARWGHRASQRDVGKFHRAVAQWRTRLADLAGLGVHELERRFSGGGAYWIIGPDHPCWPAQLGDLALRSDWAPPLCLWGRGDPAALVSCPRPIAIVGSRSCNAYGRFVARHVGLKAAESGHLVVSGGAMGADANAHWGALAATRPYGPRPGRTVAVFAGGLGHMGPRSNQRLFRAIENQGGALISELCPDTIPEARRFLLRNRIIAALAHSVVVAQARHRSGALNTASWAAELGREVYAAPGSIDNPENTGCNRLIHEGKAMILISATDLSDVCHAAHDPCLPESPGKRDRQSTPAPAPPAPANQRDRTQGKERWEEPQAALEMAGSRSRTGKQTGDGSGAQASIPEEPTQPTDDQARLVKAIRACQARGIEASCENIAALLAHRQGSDGPPSIQTVMQTAGSMELLGLITIVGGVLAPVSRRKTKG</sequence>
<proteinExistence type="inferred from homology"/>
<evidence type="ECO:0000256" key="2">
    <source>
        <dbReference type="SAM" id="MobiDB-lite"/>
    </source>
</evidence>
<comment type="caution">
    <text evidence="4">The sequence shown here is derived from an EMBL/GenBank/DDBJ whole genome shotgun (WGS) entry which is preliminary data.</text>
</comment>
<dbReference type="InterPro" id="IPR003488">
    <property type="entry name" value="DprA"/>
</dbReference>
<dbReference type="Gene3D" id="3.40.50.450">
    <property type="match status" value="1"/>
</dbReference>
<dbReference type="SUPFAM" id="SSF102405">
    <property type="entry name" value="MCP/YpsA-like"/>
    <property type="match status" value="1"/>
</dbReference>
<comment type="similarity">
    <text evidence="1">Belongs to the DprA/Smf family.</text>
</comment>
<organism evidence="4 5">
    <name type="scientific">Bifidobacterium actinocoloniiforme DSM 22766</name>
    <dbReference type="NCBI Taxonomy" id="1437605"/>
    <lineage>
        <taxon>Bacteria</taxon>
        <taxon>Bacillati</taxon>
        <taxon>Actinomycetota</taxon>
        <taxon>Actinomycetes</taxon>
        <taxon>Bifidobacteriales</taxon>
        <taxon>Bifidobacteriaceae</taxon>
        <taxon>Bifidobacterium</taxon>
    </lineage>
</organism>
<gene>
    <name evidence="4" type="ORF">BACT_0543</name>
</gene>